<feature type="compositionally biased region" description="Low complexity" evidence="4">
    <location>
        <begin position="813"/>
        <end position="839"/>
    </location>
</feature>
<dbReference type="GO" id="GO:0006351">
    <property type="term" value="P:DNA-templated transcription"/>
    <property type="evidence" value="ECO:0007669"/>
    <property type="project" value="InterPro"/>
</dbReference>
<evidence type="ECO:0000313" key="7">
    <source>
        <dbReference type="Proteomes" id="UP000193218"/>
    </source>
</evidence>
<dbReference type="GO" id="GO:0003677">
    <property type="term" value="F:DNA binding"/>
    <property type="evidence" value="ECO:0007669"/>
    <property type="project" value="InterPro"/>
</dbReference>
<feature type="region of interest" description="Disordered" evidence="4">
    <location>
        <begin position="244"/>
        <end position="277"/>
    </location>
</feature>
<dbReference type="AlphaFoldDB" id="A0A1Y1UJ03"/>
<feature type="region of interest" description="Disordered" evidence="4">
    <location>
        <begin position="1"/>
        <end position="74"/>
    </location>
</feature>
<keyword evidence="7" id="KW-1185">Reference proteome</keyword>
<gene>
    <name evidence="6" type="ORF">BD324DRAFT_424910</name>
</gene>
<protein>
    <recommendedName>
        <fullName evidence="5">Zn(2)-C6 fungal-type domain-containing protein</fullName>
    </recommendedName>
</protein>
<evidence type="ECO:0000256" key="3">
    <source>
        <dbReference type="ARBA" id="ARBA00023242"/>
    </source>
</evidence>
<feature type="compositionally biased region" description="Polar residues" evidence="4">
    <location>
        <begin position="65"/>
        <end position="74"/>
    </location>
</feature>
<dbReference type="InterPro" id="IPR036864">
    <property type="entry name" value="Zn2-C6_fun-type_DNA-bd_sf"/>
</dbReference>
<dbReference type="CDD" id="cd00067">
    <property type="entry name" value="GAL4"/>
    <property type="match status" value="1"/>
</dbReference>
<feature type="compositionally biased region" description="Polar residues" evidence="4">
    <location>
        <begin position="257"/>
        <end position="268"/>
    </location>
</feature>
<dbReference type="PANTHER" id="PTHR31001">
    <property type="entry name" value="UNCHARACTERIZED TRANSCRIPTIONAL REGULATORY PROTEIN"/>
    <property type="match status" value="1"/>
</dbReference>
<feature type="region of interest" description="Disordered" evidence="4">
    <location>
        <begin position="882"/>
        <end position="903"/>
    </location>
</feature>
<keyword evidence="2" id="KW-0479">Metal-binding</keyword>
<name>A0A1Y1UJ03_9TREE</name>
<dbReference type="InterPro" id="IPR001138">
    <property type="entry name" value="Zn2Cys6_DnaBD"/>
</dbReference>
<organism evidence="6 7">
    <name type="scientific">Kockovaella imperatae</name>
    <dbReference type="NCBI Taxonomy" id="4999"/>
    <lineage>
        <taxon>Eukaryota</taxon>
        <taxon>Fungi</taxon>
        <taxon>Dikarya</taxon>
        <taxon>Basidiomycota</taxon>
        <taxon>Agaricomycotina</taxon>
        <taxon>Tremellomycetes</taxon>
        <taxon>Tremellales</taxon>
        <taxon>Cuniculitremaceae</taxon>
        <taxon>Kockovaella</taxon>
    </lineage>
</organism>
<proteinExistence type="predicted"/>
<dbReference type="CDD" id="cd12148">
    <property type="entry name" value="fungal_TF_MHR"/>
    <property type="match status" value="1"/>
</dbReference>
<keyword evidence="3" id="KW-0539">Nucleus</keyword>
<dbReference type="OrthoDB" id="424974at2759"/>
<dbReference type="InterPro" id="IPR007219">
    <property type="entry name" value="XnlR_reg_dom"/>
</dbReference>
<feature type="compositionally biased region" description="Polar residues" evidence="4">
    <location>
        <begin position="883"/>
        <end position="903"/>
    </location>
</feature>
<dbReference type="Pfam" id="PF04082">
    <property type="entry name" value="Fungal_trans"/>
    <property type="match status" value="1"/>
</dbReference>
<dbReference type="PROSITE" id="PS50048">
    <property type="entry name" value="ZN2_CY6_FUNGAL_2"/>
    <property type="match status" value="1"/>
</dbReference>
<evidence type="ECO:0000256" key="1">
    <source>
        <dbReference type="ARBA" id="ARBA00004123"/>
    </source>
</evidence>
<feature type="region of interest" description="Disordered" evidence="4">
    <location>
        <begin position="218"/>
        <end position="237"/>
    </location>
</feature>
<accession>A0A1Y1UJ03</accession>
<dbReference type="GO" id="GO:0005634">
    <property type="term" value="C:nucleus"/>
    <property type="evidence" value="ECO:0007669"/>
    <property type="project" value="UniProtKB-SubCell"/>
</dbReference>
<comment type="subcellular location">
    <subcellularLocation>
        <location evidence="1">Nucleus</location>
    </subcellularLocation>
</comment>
<feature type="domain" description="Zn(2)-C6 fungal-type" evidence="5">
    <location>
        <begin position="136"/>
        <end position="165"/>
    </location>
</feature>
<feature type="compositionally biased region" description="Pro residues" evidence="4">
    <location>
        <begin position="1"/>
        <end position="11"/>
    </location>
</feature>
<evidence type="ECO:0000313" key="6">
    <source>
        <dbReference type="EMBL" id="ORX37085.1"/>
    </source>
</evidence>
<reference evidence="6 7" key="1">
    <citation type="submission" date="2017-03" db="EMBL/GenBank/DDBJ databases">
        <title>Widespread Adenine N6-methylation of Active Genes in Fungi.</title>
        <authorList>
            <consortium name="DOE Joint Genome Institute"/>
            <person name="Mondo S.J."/>
            <person name="Dannebaum R.O."/>
            <person name="Kuo R.C."/>
            <person name="Louie K.B."/>
            <person name="Bewick A.J."/>
            <person name="Labutti K."/>
            <person name="Haridas S."/>
            <person name="Kuo A."/>
            <person name="Salamov A."/>
            <person name="Ahrendt S.R."/>
            <person name="Lau R."/>
            <person name="Bowen B.P."/>
            <person name="Lipzen A."/>
            <person name="Sullivan W."/>
            <person name="Andreopoulos W.B."/>
            <person name="Clum A."/>
            <person name="Lindquist E."/>
            <person name="Daum C."/>
            <person name="Northen T.R."/>
            <person name="Ramamoorthy G."/>
            <person name="Schmitz R.J."/>
            <person name="Gryganskyi A."/>
            <person name="Culley D."/>
            <person name="Magnuson J."/>
            <person name="James T.Y."/>
            <person name="O'Malley M.A."/>
            <person name="Stajich J.E."/>
            <person name="Spatafora J.W."/>
            <person name="Visel A."/>
            <person name="Grigoriev I.V."/>
        </authorList>
    </citation>
    <scope>NUCLEOTIDE SEQUENCE [LARGE SCALE GENOMIC DNA]</scope>
    <source>
        <strain evidence="6 7">NRRL Y-17943</strain>
    </source>
</reference>
<evidence type="ECO:0000256" key="2">
    <source>
        <dbReference type="ARBA" id="ARBA00022723"/>
    </source>
</evidence>
<feature type="compositionally biased region" description="Polar residues" evidence="4">
    <location>
        <begin position="13"/>
        <end position="30"/>
    </location>
</feature>
<feature type="region of interest" description="Disordered" evidence="4">
    <location>
        <begin position="786"/>
        <end position="845"/>
    </location>
</feature>
<dbReference type="PANTHER" id="PTHR31001:SF56">
    <property type="entry name" value="ZN(2)-C6 FUNGAL-TYPE DOMAIN-CONTAINING PROTEIN"/>
    <property type="match status" value="1"/>
</dbReference>
<dbReference type="EMBL" id="NBSH01000006">
    <property type="protein sequence ID" value="ORX37085.1"/>
    <property type="molecule type" value="Genomic_DNA"/>
</dbReference>
<evidence type="ECO:0000259" key="5">
    <source>
        <dbReference type="PROSITE" id="PS50048"/>
    </source>
</evidence>
<dbReference type="PROSITE" id="PS00463">
    <property type="entry name" value="ZN2_CY6_FUNGAL_1"/>
    <property type="match status" value="1"/>
</dbReference>
<comment type="caution">
    <text evidence="6">The sequence shown here is derived from an EMBL/GenBank/DDBJ whole genome shotgun (WGS) entry which is preliminary data.</text>
</comment>
<dbReference type="Proteomes" id="UP000193218">
    <property type="component" value="Unassembled WGS sequence"/>
</dbReference>
<dbReference type="Gene3D" id="4.10.240.10">
    <property type="entry name" value="Zn(2)-C6 fungal-type DNA-binding domain"/>
    <property type="match status" value="1"/>
</dbReference>
<dbReference type="InParanoid" id="A0A1Y1UJ03"/>
<dbReference type="InterPro" id="IPR050613">
    <property type="entry name" value="Sec_Metabolite_Reg"/>
</dbReference>
<dbReference type="GO" id="GO:0008270">
    <property type="term" value="F:zinc ion binding"/>
    <property type="evidence" value="ECO:0007669"/>
    <property type="project" value="InterPro"/>
</dbReference>
<sequence>MVYPPPPPLPGHSPTSRHSGTFASEKTTTPIPLDFVQPFEEHPRRGSGAVYWTPKTDKRDLGRTESAQSSQISNVGLKRRPSVVDEEIAGLALADLSAGLSIDEVKARRDNLAGAKSKKKPRKESNVKTENVAKKSCSECRRLKAKCDRVFPCSNCRRRGCALVCPDGDLSCMQGKRLVLASTEELHDRIAQLETALAHSHSQTADTTHPLLAPQFLDGGFVNATPPPDLESPKRNSLPLTARLPVSGEHSPLTRGSDASFTIQTPQPENDRGASQGRMAVQSLLSDDTAASEGKKELEWVGANAAPALMMGAEANHGLEDKAEHHRLVERLQKLLRILPPRVETRRRADHFFQNCQWYQTMLESEEFDRVYEPAVYEPTTANPLSPHKLACVLMVLTLDTYFDLTEEEDNPAVGRYWEGVQKCFDTRFGWAASVAGVQALALASMFVALGWRGAKASNFYWLRQMTSAVQQLGLHKDPHPSLPESERNFRRRVFHESFLIDCLMSINHGQRNGIALEGVETRMPENVSFMRTTKYNYMRLVKAAVIDIGCRSAENPASWEDIQRVASIIRQYDASCRGEFHCPLLRGEPLPPKSENPTHMDIRCLTSTTMSMCHYKAMLFLYRPSLRRLIERLRYKPSQDPTFFDERDKEVVSMTYAACRAIISCSRYLIRTHPLLSARFWSVWVQALSAAVSLAALAIWCGPHLEPTFIASAYLELTEAVNAVEESNSKRSRGVLALFPVIQTTVHQRYPQLIGKDSNTSTICQQNEDMLFALLGGHVIQQGVSPTQGPLMNPPFSERQRTPTAAVSHIPSQSQSQSESTELSSSNQSSTGYPSTTSYPPPYLNGESQMVVPFVGYQPLANPFEVYQQPPPMIYSLPPDQATHQAETTQAHPPMSTHSSSEMLEGMPLTQDIRGTSVAVDPSSGEDLAKLDVSELWARLQTFYEPSPAYWGQSVGTGDFRLGTAQQHPVASGN</sequence>
<dbReference type="GeneID" id="33554550"/>
<dbReference type="SMART" id="SM00066">
    <property type="entry name" value="GAL4"/>
    <property type="match status" value="1"/>
</dbReference>
<dbReference type="GO" id="GO:0000981">
    <property type="term" value="F:DNA-binding transcription factor activity, RNA polymerase II-specific"/>
    <property type="evidence" value="ECO:0007669"/>
    <property type="project" value="InterPro"/>
</dbReference>
<evidence type="ECO:0000256" key="4">
    <source>
        <dbReference type="SAM" id="MobiDB-lite"/>
    </source>
</evidence>
<dbReference type="RefSeq" id="XP_021871123.1">
    <property type="nucleotide sequence ID" value="XM_022012742.1"/>
</dbReference>